<dbReference type="EMBL" id="AMCV02000003">
    <property type="protein sequence ID" value="TDZ25039.1"/>
    <property type="molecule type" value="Genomic_DNA"/>
</dbReference>
<gene>
    <name evidence="2" type="ORF">Cob_v002121</name>
</gene>
<reference evidence="3" key="1">
    <citation type="journal article" date="2013" name="New Phytol.">
        <title>Comparative genomic and transcriptomic analyses reveal the hemibiotrophic stage shift of Colletotrichum fungi.</title>
        <authorList>
            <person name="Gan P."/>
            <person name="Ikeda K."/>
            <person name="Irieda H."/>
            <person name="Narusaka M."/>
            <person name="O'Connell R.J."/>
            <person name="Narusaka Y."/>
            <person name="Takano Y."/>
            <person name="Kubo Y."/>
            <person name="Shirasu K."/>
        </authorList>
    </citation>
    <scope>NUCLEOTIDE SEQUENCE [LARGE SCALE GENOMIC DNA]</scope>
    <source>
        <strain evidence="3">104-T / ATCC 96160 / CBS 514.97 / LARS 414 / MAFF 240422</strain>
    </source>
</reference>
<accession>A0A484G364</accession>
<evidence type="ECO:0000256" key="1">
    <source>
        <dbReference type="SAM" id="MobiDB-lite"/>
    </source>
</evidence>
<sequence length="83" mass="8847">MSGSGSPPLTRRFAGSRRSLSEPDNDTSIDPQTARFAGQPQCPQGVLKAWLDGQRATLYPDVVSRLASKGSSPDPGLKYSNLV</sequence>
<name>A0A484G364_COLOR</name>
<dbReference type="Proteomes" id="UP000014480">
    <property type="component" value="Unassembled WGS sequence"/>
</dbReference>
<reference evidence="3" key="2">
    <citation type="journal article" date="2019" name="Mol. Plant Microbe Interact.">
        <title>Genome sequence resources for four phytopathogenic fungi from the Colletotrichum orbiculare species complex.</title>
        <authorList>
            <person name="Gan P."/>
            <person name="Tsushima A."/>
            <person name="Narusaka M."/>
            <person name="Narusaka Y."/>
            <person name="Takano Y."/>
            <person name="Kubo Y."/>
            <person name="Shirasu K."/>
        </authorList>
    </citation>
    <scope>GENOME REANNOTATION</scope>
    <source>
        <strain evidence="3">104-T / ATCC 96160 / CBS 514.97 / LARS 414 / MAFF 240422</strain>
    </source>
</reference>
<protein>
    <submittedName>
        <fullName evidence="2">Uncharacterized protein</fullName>
    </submittedName>
</protein>
<proteinExistence type="predicted"/>
<evidence type="ECO:0000313" key="3">
    <source>
        <dbReference type="Proteomes" id="UP000014480"/>
    </source>
</evidence>
<feature type="region of interest" description="Disordered" evidence="1">
    <location>
        <begin position="1"/>
        <end position="41"/>
    </location>
</feature>
<evidence type="ECO:0000313" key="2">
    <source>
        <dbReference type="EMBL" id="TDZ25039.1"/>
    </source>
</evidence>
<organism evidence="2 3">
    <name type="scientific">Colletotrichum orbiculare (strain 104-T / ATCC 96160 / CBS 514.97 / LARS 414 / MAFF 240422)</name>
    <name type="common">Cucumber anthracnose fungus</name>
    <name type="synonym">Colletotrichum lagenarium</name>
    <dbReference type="NCBI Taxonomy" id="1213857"/>
    <lineage>
        <taxon>Eukaryota</taxon>
        <taxon>Fungi</taxon>
        <taxon>Dikarya</taxon>
        <taxon>Ascomycota</taxon>
        <taxon>Pezizomycotina</taxon>
        <taxon>Sordariomycetes</taxon>
        <taxon>Hypocreomycetidae</taxon>
        <taxon>Glomerellales</taxon>
        <taxon>Glomerellaceae</taxon>
        <taxon>Colletotrichum</taxon>
        <taxon>Colletotrichum orbiculare species complex</taxon>
    </lineage>
</organism>
<keyword evidence="3" id="KW-1185">Reference proteome</keyword>
<comment type="caution">
    <text evidence="2">The sequence shown here is derived from an EMBL/GenBank/DDBJ whole genome shotgun (WGS) entry which is preliminary data.</text>
</comment>
<dbReference type="AlphaFoldDB" id="A0A484G364"/>